<evidence type="ECO:0000313" key="1">
    <source>
        <dbReference type="EMBL" id="NYY96312.1"/>
    </source>
</evidence>
<protein>
    <submittedName>
        <fullName evidence="1">Uncharacterized protein</fullName>
    </submittedName>
</protein>
<proteinExistence type="predicted"/>
<reference evidence="2 3" key="3">
    <citation type="journal article" date="2022" name="Int. J. Syst. Evol. Microbiol.">
        <title>Strains of Bradyrhizobium barranii sp. nov. associated with legumes native to Canada are symbionts of soybeans and belong to different subspecies (subsp. barranii subsp. nov. and subsp. apii subsp. nov.) and symbiovars (sv. glycinearum and sv. septentrionale).</title>
        <authorList>
            <person name="Bromfield E.S.P."/>
            <person name="Cloutier S."/>
            <person name="Wasai-Hara S."/>
            <person name="Minamisawa K."/>
        </authorList>
    </citation>
    <scope>NUCLEOTIDE SEQUENCE [LARGE SCALE GENOMIC DNA]</scope>
    <source>
        <strain evidence="2 3">323S2</strain>
        <plasmid evidence="3">pBb323S2d</plasmid>
    </source>
</reference>
<sequence length="54" mass="6064">MALISLRVSDECSVDLGLIRAFGTEPFNFTAETEHAPFQRGIAREWASQLEPVR</sequence>
<dbReference type="EMBL" id="CP088277">
    <property type="protein sequence ID" value="UGX89487.1"/>
    <property type="molecule type" value="Genomic_DNA"/>
</dbReference>
<dbReference type="AlphaFoldDB" id="A0A7Z0QMV9"/>
<reference evidence="1" key="2">
    <citation type="submission" date="2020-06" db="EMBL/GenBank/DDBJ databases">
        <title>Whole Genome Sequence of Bradyrhizobium sp. Strain 323S2.</title>
        <authorList>
            <person name="Bromfield E.S.P."/>
        </authorList>
    </citation>
    <scope>NUCLEOTIDE SEQUENCE [LARGE SCALE GENOMIC DNA]</scope>
    <source>
        <strain evidence="1">323S2</strain>
    </source>
</reference>
<evidence type="ECO:0000313" key="3">
    <source>
        <dbReference type="Proteomes" id="UP000564836"/>
    </source>
</evidence>
<accession>A0A7Z0QMV9</accession>
<dbReference type="RefSeq" id="WP_157785840.1">
    <property type="nucleotide sequence ID" value="NZ_CP049701.1"/>
</dbReference>
<keyword evidence="2" id="KW-0614">Plasmid</keyword>
<dbReference type="Proteomes" id="UP000564836">
    <property type="component" value="Plasmid pBb323S2d"/>
</dbReference>
<evidence type="ECO:0000313" key="2">
    <source>
        <dbReference type="EMBL" id="UGX89487.1"/>
    </source>
</evidence>
<dbReference type="EMBL" id="JACBFH010000002">
    <property type="protein sequence ID" value="NYY96312.1"/>
    <property type="molecule type" value="Genomic_DNA"/>
</dbReference>
<gene>
    <name evidence="2" type="ORF">G6321_00000250</name>
    <name evidence="1" type="ORF">G6321_50385</name>
</gene>
<geneLocation type="plasmid" evidence="2 3">
    <name>pBb323S2d</name>
</geneLocation>
<reference evidence="2 3" key="1">
    <citation type="journal article" date="2017" name="Syst. Appl. Microbiol.">
        <title>Soybeans inoculated with root zone soils of Canadian native legumes harbour diverse and novel Bradyrhizobium spp. that possess agricultural potential.</title>
        <authorList>
            <person name="Bromfield E.S.P."/>
            <person name="Cloutier S."/>
            <person name="Tambong J.T."/>
            <person name="Tran Thi T.V."/>
        </authorList>
    </citation>
    <scope>NUCLEOTIDE SEQUENCE [LARGE SCALE GENOMIC DNA]</scope>
    <source>
        <strain evidence="2 3">323S2</strain>
    </source>
</reference>
<dbReference type="GeneID" id="93214471"/>
<name>A0A7Z0QMV9_9BRAD</name>
<organism evidence="1">
    <name type="scientific">Bradyrhizobium barranii subsp. barranii</name>
    <dbReference type="NCBI Taxonomy" id="2823807"/>
    <lineage>
        <taxon>Bacteria</taxon>
        <taxon>Pseudomonadati</taxon>
        <taxon>Pseudomonadota</taxon>
        <taxon>Alphaproteobacteria</taxon>
        <taxon>Hyphomicrobiales</taxon>
        <taxon>Nitrobacteraceae</taxon>
        <taxon>Bradyrhizobium</taxon>
        <taxon>Bradyrhizobium barranii</taxon>
    </lineage>
</organism>